<feature type="compositionally biased region" description="Low complexity" evidence="2">
    <location>
        <begin position="598"/>
        <end position="617"/>
    </location>
</feature>
<protein>
    <submittedName>
        <fullName evidence="3">Uncharacterized protein</fullName>
    </submittedName>
</protein>
<gene>
    <name evidence="3" type="ORF">PPERSA_02716</name>
</gene>
<dbReference type="OMA" id="RFDINTW"/>
<proteinExistence type="predicted"/>
<dbReference type="InterPro" id="IPR049733">
    <property type="entry name" value="CCDC61_N"/>
</dbReference>
<dbReference type="EMBL" id="LDAU01000044">
    <property type="protein sequence ID" value="KRX09844.1"/>
    <property type="molecule type" value="Genomic_DNA"/>
</dbReference>
<sequence>MNNINIEKIREFHNQKYNIILKFQDNSLLSLCLESQHDNSLWKNSFTHQYIEDLSQKTGKKKTFLDFCQLLSQGVANDLPQVVSLDILTYQDLENMKAKKQGLPNPNVSQLNPVQIKANKRYIILSVGTPQNPNDKVHYPLTLNHEESEDVDKLKQTVQRLKMELEEVKSSRDSISVNGSNQGINQQQNGKEQNFFITENLEKKLMNSTNSSIQSHQSEMSLVQENELLKTKIKRLEESFSQKKGALEVDQIIKKKVDLEMEIETIKLNTSREINRLQQTLDEKDLEINKKREEIKQLRLDLSMNLTGDEGVKRLKEHITNITEQTESEIIRSKKTIQLLQKEQDKAQTDIDFFKRQDQKQKNRIRQLEIELETATKRGGARGLNDRLYSPYNKNSLNSAGRRANSVPVKSQSPSNRYQRPAATKTNSYQRNTSGENLNKNKISPSYNFAYKRNTVNSTNTANRQAGGYPRNASNNSANNLNNNKTAPNRNISPGYQRYGVHNRNNSNNSNNNSNNKISPGVNRYTGVNNRQSPGVNNRQSPGVNVNSRQSPNVSNNNRQTPSYMRPTNQQQNKTAVNNSNRVSPGTRNYGARNTQPNSYNSNNNNSNNKTGIRNNSPGARYNNQSPGTRYNNYMNQKKPVVGSNAGRNTTGQMNNNNNQEFNDKHLKTGQTRTQPQNKDLDNRLDRLQNLLSKAKK</sequence>
<dbReference type="InParanoid" id="A0A0V0R5R7"/>
<feature type="coiled-coil region" evidence="1">
    <location>
        <begin position="337"/>
        <end position="378"/>
    </location>
</feature>
<feature type="region of interest" description="Disordered" evidence="2">
    <location>
        <begin position="459"/>
        <end position="679"/>
    </location>
</feature>
<feature type="compositionally biased region" description="Low complexity" evidence="2">
    <location>
        <begin position="470"/>
        <end position="491"/>
    </location>
</feature>
<accession>A0A0V0R5R7</accession>
<reference evidence="3 4" key="1">
    <citation type="journal article" date="2015" name="Sci. Rep.">
        <title>Genome of the facultative scuticociliatosis pathogen Pseudocohnilembus persalinus provides insight into its virulence through horizontal gene transfer.</title>
        <authorList>
            <person name="Xiong J."/>
            <person name="Wang G."/>
            <person name="Cheng J."/>
            <person name="Tian M."/>
            <person name="Pan X."/>
            <person name="Warren A."/>
            <person name="Jiang C."/>
            <person name="Yuan D."/>
            <person name="Miao W."/>
        </authorList>
    </citation>
    <scope>NUCLEOTIDE SEQUENCE [LARGE SCALE GENOMIC DNA]</scope>
    <source>
        <strain evidence="3">36N120E</strain>
    </source>
</reference>
<evidence type="ECO:0000313" key="4">
    <source>
        <dbReference type="Proteomes" id="UP000054937"/>
    </source>
</evidence>
<feature type="compositionally biased region" description="Polar residues" evidence="2">
    <location>
        <begin position="408"/>
        <end position="446"/>
    </location>
</feature>
<dbReference type="AlphaFoldDB" id="A0A0V0R5R7"/>
<dbReference type="Proteomes" id="UP000054937">
    <property type="component" value="Unassembled WGS sequence"/>
</dbReference>
<evidence type="ECO:0000256" key="2">
    <source>
        <dbReference type="SAM" id="MobiDB-lite"/>
    </source>
</evidence>
<organism evidence="3 4">
    <name type="scientific">Pseudocohnilembus persalinus</name>
    <name type="common">Ciliate</name>
    <dbReference type="NCBI Taxonomy" id="266149"/>
    <lineage>
        <taxon>Eukaryota</taxon>
        <taxon>Sar</taxon>
        <taxon>Alveolata</taxon>
        <taxon>Ciliophora</taxon>
        <taxon>Intramacronucleata</taxon>
        <taxon>Oligohymenophorea</taxon>
        <taxon>Scuticociliatia</taxon>
        <taxon>Philasterida</taxon>
        <taxon>Pseudocohnilembidae</taxon>
        <taxon>Pseudocohnilembus</taxon>
    </lineage>
</organism>
<feature type="coiled-coil region" evidence="1">
    <location>
        <begin position="219"/>
        <end position="301"/>
    </location>
</feature>
<evidence type="ECO:0000313" key="3">
    <source>
        <dbReference type="EMBL" id="KRX09844.1"/>
    </source>
</evidence>
<feature type="compositionally biased region" description="Polar residues" evidence="2">
    <location>
        <begin position="622"/>
        <end position="636"/>
    </location>
</feature>
<feature type="coiled-coil region" evidence="1">
    <location>
        <begin position="144"/>
        <end position="171"/>
    </location>
</feature>
<feature type="compositionally biased region" description="Low complexity" evidence="2">
    <location>
        <begin position="503"/>
        <end position="516"/>
    </location>
</feature>
<name>A0A0V0R5R7_PSEPJ</name>
<feature type="compositionally biased region" description="Polar residues" evidence="2">
    <location>
        <begin position="526"/>
        <end position="597"/>
    </location>
</feature>
<keyword evidence="4" id="KW-1185">Reference proteome</keyword>
<keyword evidence="1" id="KW-0175">Coiled coil</keyword>
<evidence type="ECO:0000256" key="1">
    <source>
        <dbReference type="SAM" id="Coils"/>
    </source>
</evidence>
<dbReference type="OrthoDB" id="313513at2759"/>
<dbReference type="CDD" id="cd22284">
    <property type="entry name" value="HD_CCDC61_N"/>
    <property type="match status" value="1"/>
</dbReference>
<feature type="region of interest" description="Disordered" evidence="2">
    <location>
        <begin position="379"/>
        <end position="446"/>
    </location>
</feature>
<comment type="caution">
    <text evidence="3">The sequence shown here is derived from an EMBL/GenBank/DDBJ whole genome shotgun (WGS) entry which is preliminary data.</text>
</comment>